<evidence type="ECO:0000313" key="3">
    <source>
        <dbReference type="WBParaSite" id="PDA_v2.g9107.t1"/>
    </source>
</evidence>
<organism evidence="2 3">
    <name type="scientific">Panagrolaimus davidi</name>
    <dbReference type="NCBI Taxonomy" id="227884"/>
    <lineage>
        <taxon>Eukaryota</taxon>
        <taxon>Metazoa</taxon>
        <taxon>Ecdysozoa</taxon>
        <taxon>Nematoda</taxon>
        <taxon>Chromadorea</taxon>
        <taxon>Rhabditida</taxon>
        <taxon>Tylenchina</taxon>
        <taxon>Panagrolaimomorpha</taxon>
        <taxon>Panagrolaimoidea</taxon>
        <taxon>Panagrolaimidae</taxon>
        <taxon>Panagrolaimus</taxon>
    </lineage>
</organism>
<dbReference type="AlphaFoldDB" id="A0A914QXS5"/>
<keyword evidence="1" id="KW-0812">Transmembrane</keyword>
<dbReference type="WBParaSite" id="PDA_v2.g9107.t1">
    <property type="protein sequence ID" value="PDA_v2.g9107.t1"/>
    <property type="gene ID" value="PDA_v2.g9107"/>
</dbReference>
<name>A0A914QXS5_9BILA</name>
<sequence>MHFAHYFRLAQCQAKCTEKYGIVATRQLLDGTERRFFNVTNDEFIWCDRGCTHGRIFTKKQSRSTEVSAAFKDGQTFWINSATDNGTDGKSVIESVEVLCINPTISDSVTGFVDSLTAKIAGIVKADYVAPIRYIAQWKQMVLLRGGISEETKWITASIEELPIMKVEQLQPGIFYQFMITAVGPNGRLGKGVASEWLQAPSISSTGLQPNTPLQIKSQFNSDDGISALVSWPSITPLPTVPPSTAATASTFRPASVGTTSPLTGIKLIPSLTSCHFQVFIENGTTFNTDTFEKDESEGFLLHNLAFSSEYKIKLRTFVPGDSNLFESITTWPLEAQYQSISCSQVHGKGSLECDPEPVENLSIQVNTESATAIIEWKPAVDSSKVLLYQLVYYPISSTSTIKANDKCSMEQISQYLSASTTKSTVKLPTKSECKFEVKLITYDLIGREAVATKTFIFSPPVLDEIQANLAGFWIFIAPAALLILLCLIIQCARCCEKKRSKKVAAMSKFSYPENV</sequence>
<evidence type="ECO:0000313" key="2">
    <source>
        <dbReference type="Proteomes" id="UP000887578"/>
    </source>
</evidence>
<dbReference type="Proteomes" id="UP000887578">
    <property type="component" value="Unplaced"/>
</dbReference>
<feature type="transmembrane region" description="Helical" evidence="1">
    <location>
        <begin position="471"/>
        <end position="493"/>
    </location>
</feature>
<reference evidence="3" key="1">
    <citation type="submission" date="2022-11" db="UniProtKB">
        <authorList>
            <consortium name="WormBaseParasite"/>
        </authorList>
    </citation>
    <scope>IDENTIFICATION</scope>
</reference>
<proteinExistence type="predicted"/>
<keyword evidence="2" id="KW-1185">Reference proteome</keyword>
<protein>
    <submittedName>
        <fullName evidence="3">Fibronectin type-III domain-containing protein</fullName>
    </submittedName>
</protein>
<keyword evidence="1" id="KW-0472">Membrane</keyword>
<keyword evidence="1" id="KW-1133">Transmembrane helix</keyword>
<accession>A0A914QXS5</accession>
<evidence type="ECO:0000256" key="1">
    <source>
        <dbReference type="SAM" id="Phobius"/>
    </source>
</evidence>